<dbReference type="InterPro" id="IPR036390">
    <property type="entry name" value="WH_DNA-bd_sf"/>
</dbReference>
<keyword evidence="1" id="KW-0805">Transcription regulation</keyword>
<organism evidence="5 6">
    <name type="scientific">Parathalassolituus penaei</name>
    <dbReference type="NCBI Taxonomy" id="2997323"/>
    <lineage>
        <taxon>Bacteria</taxon>
        <taxon>Pseudomonadati</taxon>
        <taxon>Pseudomonadota</taxon>
        <taxon>Gammaproteobacteria</taxon>
        <taxon>Oceanospirillales</taxon>
        <taxon>Oceanospirillaceae</taxon>
        <taxon>Parathalassolituus</taxon>
    </lineage>
</organism>
<comment type="caution">
    <text evidence="5">The sequence shown here is derived from an EMBL/GenBank/DDBJ whole genome shotgun (WGS) entry which is preliminary data.</text>
</comment>
<feature type="domain" description="HTH marR-type" evidence="4">
    <location>
        <begin position="8"/>
        <end position="141"/>
    </location>
</feature>
<proteinExistence type="predicted"/>
<dbReference type="InterPro" id="IPR036388">
    <property type="entry name" value="WH-like_DNA-bd_sf"/>
</dbReference>
<evidence type="ECO:0000313" key="6">
    <source>
        <dbReference type="Proteomes" id="UP001150830"/>
    </source>
</evidence>
<keyword evidence="2" id="KW-0238">DNA-binding</keyword>
<dbReference type="Gene3D" id="1.10.10.10">
    <property type="entry name" value="Winged helix-like DNA-binding domain superfamily/Winged helix DNA-binding domain"/>
    <property type="match status" value="1"/>
</dbReference>
<dbReference type="RefSeq" id="WP_283174290.1">
    <property type="nucleotide sequence ID" value="NZ_JAPNOA010000029.1"/>
</dbReference>
<sequence length="154" mass="17512">MILEVVLGSHIGWQLAIAARTWRSVVDLWMADMGLTQSRWMALLHLQRLGEGCSQSELAQHMGIEQPSLQRTMNRLVEDGIVERRNCDVDARRRTLWFTPEGHVLLQKVQARIEEGRSRILAGLSAEQLELLSGMLETLILNARQLQLEPPHDA</sequence>
<dbReference type="GO" id="GO:0003700">
    <property type="term" value="F:DNA-binding transcription factor activity"/>
    <property type="evidence" value="ECO:0007669"/>
    <property type="project" value="InterPro"/>
</dbReference>
<protein>
    <submittedName>
        <fullName evidence="5">MarR family transcriptional regulator</fullName>
    </submittedName>
</protein>
<accession>A0A9X3ENT2</accession>
<dbReference type="Pfam" id="PF12802">
    <property type="entry name" value="MarR_2"/>
    <property type="match status" value="1"/>
</dbReference>
<dbReference type="Proteomes" id="UP001150830">
    <property type="component" value="Unassembled WGS sequence"/>
</dbReference>
<evidence type="ECO:0000313" key="5">
    <source>
        <dbReference type="EMBL" id="MCY0966088.1"/>
    </source>
</evidence>
<evidence type="ECO:0000259" key="4">
    <source>
        <dbReference type="PROSITE" id="PS50995"/>
    </source>
</evidence>
<name>A0A9X3ENT2_9GAMM</name>
<dbReference type="PANTHER" id="PTHR33164">
    <property type="entry name" value="TRANSCRIPTIONAL REGULATOR, MARR FAMILY"/>
    <property type="match status" value="1"/>
</dbReference>
<dbReference type="AlphaFoldDB" id="A0A9X3ENT2"/>
<evidence type="ECO:0000256" key="3">
    <source>
        <dbReference type="ARBA" id="ARBA00023163"/>
    </source>
</evidence>
<dbReference type="PROSITE" id="PS50995">
    <property type="entry name" value="HTH_MARR_2"/>
    <property type="match status" value="1"/>
</dbReference>
<dbReference type="InterPro" id="IPR039422">
    <property type="entry name" value="MarR/SlyA-like"/>
</dbReference>
<dbReference type="SUPFAM" id="SSF46785">
    <property type="entry name" value="Winged helix' DNA-binding domain"/>
    <property type="match status" value="1"/>
</dbReference>
<gene>
    <name evidence="5" type="ORF">OUO13_12895</name>
</gene>
<evidence type="ECO:0000256" key="2">
    <source>
        <dbReference type="ARBA" id="ARBA00023125"/>
    </source>
</evidence>
<dbReference type="GO" id="GO:0006950">
    <property type="term" value="P:response to stress"/>
    <property type="evidence" value="ECO:0007669"/>
    <property type="project" value="TreeGrafter"/>
</dbReference>
<reference evidence="5" key="1">
    <citation type="submission" date="2022-11" db="EMBL/GenBank/DDBJ databases">
        <title>Parathalassolutuus dongxingensis gen. nov., sp. nov., a novel member of family Oceanospirillaceae isolated from a coastal shrimp pond in Guangxi, China.</title>
        <authorList>
            <person name="Chen H."/>
        </authorList>
    </citation>
    <scope>NUCLEOTIDE SEQUENCE</scope>
    <source>
        <strain evidence="5">G-43</strain>
    </source>
</reference>
<evidence type="ECO:0000256" key="1">
    <source>
        <dbReference type="ARBA" id="ARBA00023015"/>
    </source>
</evidence>
<keyword evidence="6" id="KW-1185">Reference proteome</keyword>
<dbReference type="EMBL" id="JAPNOA010000029">
    <property type="protein sequence ID" value="MCY0966088.1"/>
    <property type="molecule type" value="Genomic_DNA"/>
</dbReference>
<dbReference type="InterPro" id="IPR000835">
    <property type="entry name" value="HTH_MarR-typ"/>
</dbReference>
<dbReference type="PRINTS" id="PR00598">
    <property type="entry name" value="HTHMARR"/>
</dbReference>
<dbReference type="SMART" id="SM00347">
    <property type="entry name" value="HTH_MARR"/>
    <property type="match status" value="1"/>
</dbReference>
<keyword evidence="3" id="KW-0804">Transcription</keyword>
<dbReference type="GO" id="GO:0003677">
    <property type="term" value="F:DNA binding"/>
    <property type="evidence" value="ECO:0007669"/>
    <property type="project" value="UniProtKB-KW"/>
</dbReference>
<dbReference type="PANTHER" id="PTHR33164:SF64">
    <property type="entry name" value="TRANSCRIPTIONAL REGULATOR SLYA"/>
    <property type="match status" value="1"/>
</dbReference>